<keyword evidence="4" id="KW-0378">Hydrolase</keyword>
<dbReference type="PROSITE" id="PS00893">
    <property type="entry name" value="NUDIX_BOX"/>
    <property type="match status" value="1"/>
</dbReference>
<dbReference type="InterPro" id="IPR020084">
    <property type="entry name" value="NUDIX_hydrolase_CS"/>
</dbReference>
<name>A0ABT3IH46_9BACT</name>
<protein>
    <submittedName>
        <fullName evidence="7">8-oxo-dGTP diphosphatase</fullName>
    </submittedName>
</protein>
<keyword evidence="8" id="KW-1185">Reference proteome</keyword>
<dbReference type="PANTHER" id="PTHR43758">
    <property type="entry name" value="7,8-DIHYDRO-8-OXOGUANINE TRIPHOSPHATASE"/>
    <property type="match status" value="1"/>
</dbReference>
<evidence type="ECO:0000256" key="2">
    <source>
        <dbReference type="ARBA" id="ARBA00005582"/>
    </source>
</evidence>
<keyword evidence="5" id="KW-0460">Magnesium</keyword>
<comment type="caution">
    <text evidence="7">The sequence shown here is derived from an EMBL/GenBank/DDBJ whole genome shotgun (WGS) entry which is preliminary data.</text>
</comment>
<dbReference type="InterPro" id="IPR000086">
    <property type="entry name" value="NUDIX_hydrolase_dom"/>
</dbReference>
<evidence type="ECO:0000256" key="3">
    <source>
        <dbReference type="ARBA" id="ARBA00022723"/>
    </source>
</evidence>
<gene>
    <name evidence="7" type="ORF">OL497_04460</name>
</gene>
<dbReference type="InterPro" id="IPR015797">
    <property type="entry name" value="NUDIX_hydrolase-like_dom_sf"/>
</dbReference>
<dbReference type="PANTHER" id="PTHR43758:SF2">
    <property type="entry name" value="OXIDIZED PURINE NUCLEOSIDE TRIPHOSPHATE HYDROLASE"/>
    <property type="match status" value="1"/>
</dbReference>
<sequence length="168" mass="19079">MNSSPTFPEGLKKTAVLCILRNGNRFLLLKRLKAPNKDQYTPVGGKLDPYETPLDAAIRETWEETGIRVDTMQYCGILAETSPVAYNWVSFVYVADIADQPAPPCNEGTLEWISYEQIPDLPTPTSDWYIYQYLRDSKTFVFNAVYDAALTLLHMTDEPTSTVVYRQP</sequence>
<feature type="domain" description="Nudix hydrolase" evidence="6">
    <location>
        <begin position="11"/>
        <end position="136"/>
    </location>
</feature>
<dbReference type="EMBL" id="JAPDNS010000001">
    <property type="protein sequence ID" value="MCW3483130.1"/>
    <property type="molecule type" value="Genomic_DNA"/>
</dbReference>
<dbReference type="PROSITE" id="PS51462">
    <property type="entry name" value="NUDIX"/>
    <property type="match status" value="1"/>
</dbReference>
<dbReference type="Pfam" id="PF00293">
    <property type="entry name" value="NUDIX"/>
    <property type="match status" value="1"/>
</dbReference>
<dbReference type="Proteomes" id="UP001207742">
    <property type="component" value="Unassembled WGS sequence"/>
</dbReference>
<evidence type="ECO:0000313" key="7">
    <source>
        <dbReference type="EMBL" id="MCW3483130.1"/>
    </source>
</evidence>
<dbReference type="SUPFAM" id="SSF55811">
    <property type="entry name" value="Nudix"/>
    <property type="match status" value="1"/>
</dbReference>
<keyword evidence="3" id="KW-0479">Metal-binding</keyword>
<accession>A0ABT3IH46</accession>
<dbReference type="CDD" id="cd18886">
    <property type="entry name" value="NUDIX_MutT_Nudt1"/>
    <property type="match status" value="1"/>
</dbReference>
<dbReference type="Gene3D" id="3.90.79.10">
    <property type="entry name" value="Nucleoside Triphosphate Pyrophosphohydrolase"/>
    <property type="match status" value="1"/>
</dbReference>
<comment type="cofactor">
    <cofactor evidence="1">
        <name>Mg(2+)</name>
        <dbReference type="ChEBI" id="CHEBI:18420"/>
    </cofactor>
</comment>
<proteinExistence type="inferred from homology"/>
<evidence type="ECO:0000259" key="6">
    <source>
        <dbReference type="PROSITE" id="PS51462"/>
    </source>
</evidence>
<organism evidence="7 8">
    <name type="scientific">Chitinophaga nivalis</name>
    <dbReference type="NCBI Taxonomy" id="2991709"/>
    <lineage>
        <taxon>Bacteria</taxon>
        <taxon>Pseudomonadati</taxon>
        <taxon>Bacteroidota</taxon>
        <taxon>Chitinophagia</taxon>
        <taxon>Chitinophagales</taxon>
        <taxon>Chitinophagaceae</taxon>
        <taxon>Chitinophaga</taxon>
    </lineage>
</organism>
<comment type="similarity">
    <text evidence="2">Belongs to the Nudix hydrolase family.</text>
</comment>
<evidence type="ECO:0000256" key="5">
    <source>
        <dbReference type="ARBA" id="ARBA00022842"/>
    </source>
</evidence>
<evidence type="ECO:0000256" key="4">
    <source>
        <dbReference type="ARBA" id="ARBA00022801"/>
    </source>
</evidence>
<reference evidence="7 8" key="1">
    <citation type="submission" date="2022-10" db="EMBL/GenBank/DDBJ databases">
        <title>Chitinophaga nivalis PC15 sp. nov., isolated from Pyeongchang county, South Korea.</title>
        <authorList>
            <person name="Trinh H.N."/>
        </authorList>
    </citation>
    <scope>NUCLEOTIDE SEQUENCE [LARGE SCALE GENOMIC DNA]</scope>
    <source>
        <strain evidence="7 8">PC14</strain>
    </source>
</reference>
<dbReference type="RefSeq" id="WP_264728149.1">
    <property type="nucleotide sequence ID" value="NZ_JAPDNR010000001.1"/>
</dbReference>
<evidence type="ECO:0000256" key="1">
    <source>
        <dbReference type="ARBA" id="ARBA00001946"/>
    </source>
</evidence>
<evidence type="ECO:0000313" key="8">
    <source>
        <dbReference type="Proteomes" id="UP001207742"/>
    </source>
</evidence>